<dbReference type="SUPFAM" id="SSF53474">
    <property type="entry name" value="alpha/beta-Hydrolases"/>
    <property type="match status" value="1"/>
</dbReference>
<dbReference type="Proteomes" id="UP001176961">
    <property type="component" value="Unassembled WGS sequence"/>
</dbReference>
<dbReference type="Pfam" id="PF09752">
    <property type="entry name" value="ABHD18"/>
    <property type="match status" value="1"/>
</dbReference>
<dbReference type="InterPro" id="IPR029058">
    <property type="entry name" value="AB_hydrolase_fold"/>
</dbReference>
<dbReference type="PANTHER" id="PTHR13617:SF14">
    <property type="entry name" value="PROTEIN ABHD18"/>
    <property type="match status" value="1"/>
</dbReference>
<comment type="caution">
    <text evidence="1">The sequence shown here is derived from an EMBL/GenBank/DDBJ whole genome shotgun (WGS) entry which is preliminary data.</text>
</comment>
<organism evidence="1 2">
    <name type="scientific">Cylicocyclus nassatus</name>
    <name type="common">Nematode worm</name>
    <dbReference type="NCBI Taxonomy" id="53992"/>
    <lineage>
        <taxon>Eukaryota</taxon>
        <taxon>Metazoa</taxon>
        <taxon>Ecdysozoa</taxon>
        <taxon>Nematoda</taxon>
        <taxon>Chromadorea</taxon>
        <taxon>Rhabditida</taxon>
        <taxon>Rhabditina</taxon>
        <taxon>Rhabditomorpha</taxon>
        <taxon>Strongyloidea</taxon>
        <taxon>Strongylidae</taxon>
        <taxon>Cylicocyclus</taxon>
    </lineage>
</organism>
<dbReference type="Gene3D" id="3.40.50.1820">
    <property type="entry name" value="alpha/beta hydrolase"/>
    <property type="match status" value="1"/>
</dbReference>
<dbReference type="AlphaFoldDB" id="A0AA36GKW3"/>
<name>A0AA36GKW3_CYLNA</name>
<dbReference type="PANTHER" id="PTHR13617">
    <property type="entry name" value="PROTEIN ABHD18"/>
    <property type="match status" value="1"/>
</dbReference>
<dbReference type="InterPro" id="IPR019149">
    <property type="entry name" value="ABHD18"/>
</dbReference>
<accession>A0AA36GKW3</accession>
<proteinExistence type="predicted"/>
<evidence type="ECO:0000313" key="2">
    <source>
        <dbReference type="Proteomes" id="UP001176961"/>
    </source>
</evidence>
<sequence>MSLSRLGDWLASTTMAGVSGALPSVDVDMLLRRALVFSKLFTKSWGHPNTFRELMKHKAEVMSQRRAEEVWKSLKMNMIIEKEQLSRGIRVIDGRFRSPHAMVYPNQMPGCLQWAKFRAYLPAVQRKGLCIHLAGTGDHSYLRRELGFTKGLLEEGIGSILLQNPYYADRKPPSQFRSSLENVSDLFVMGAALISECNYLIHWAKSEGYGPLGISGVSMGGFMTSLAASNVREPIVVVPCMSWTTAGPAFTEGALRKAINYERLQQLVEDRSYLEELRSIPNQNWVDEMYERQKRNGLGLAHNMMCILMDEFTCLRNYPVPVDTSLCTAVVAEKDAYVLRSHGPDFRQVWPGMRVLELDRVGHVTAYLQRHHVFRNTIAELMHRAEEAKRSRKESN</sequence>
<gene>
    <name evidence="1" type="ORF">CYNAS_LOCUS5917</name>
</gene>
<reference evidence="1" key="1">
    <citation type="submission" date="2023-07" db="EMBL/GenBank/DDBJ databases">
        <authorList>
            <consortium name="CYATHOMIX"/>
        </authorList>
    </citation>
    <scope>NUCLEOTIDE SEQUENCE</scope>
    <source>
        <strain evidence="1">N/A</strain>
    </source>
</reference>
<protein>
    <recommendedName>
        <fullName evidence="3">Abhydrolase domain containing 18</fullName>
    </recommendedName>
</protein>
<evidence type="ECO:0008006" key="3">
    <source>
        <dbReference type="Google" id="ProtNLM"/>
    </source>
</evidence>
<keyword evidence="2" id="KW-1185">Reference proteome</keyword>
<dbReference type="EMBL" id="CATQJL010000112">
    <property type="protein sequence ID" value="CAJ0593934.1"/>
    <property type="molecule type" value="Genomic_DNA"/>
</dbReference>
<evidence type="ECO:0000313" key="1">
    <source>
        <dbReference type="EMBL" id="CAJ0593934.1"/>
    </source>
</evidence>